<keyword evidence="2" id="KW-1185">Reference proteome</keyword>
<organism evidence="1 2">
    <name type="scientific">Exocentrus adspersus</name>
    <dbReference type="NCBI Taxonomy" id="1586481"/>
    <lineage>
        <taxon>Eukaryota</taxon>
        <taxon>Metazoa</taxon>
        <taxon>Ecdysozoa</taxon>
        <taxon>Arthropoda</taxon>
        <taxon>Hexapoda</taxon>
        <taxon>Insecta</taxon>
        <taxon>Pterygota</taxon>
        <taxon>Neoptera</taxon>
        <taxon>Endopterygota</taxon>
        <taxon>Coleoptera</taxon>
        <taxon>Polyphaga</taxon>
        <taxon>Cucujiformia</taxon>
        <taxon>Chrysomeloidea</taxon>
        <taxon>Cerambycidae</taxon>
        <taxon>Lamiinae</taxon>
        <taxon>Acanthocinini</taxon>
        <taxon>Exocentrus</taxon>
    </lineage>
</organism>
<evidence type="ECO:0000313" key="2">
    <source>
        <dbReference type="Proteomes" id="UP001159042"/>
    </source>
</evidence>
<accession>A0AAV8V6S5</accession>
<gene>
    <name evidence="1" type="ORF">NQ315_015300</name>
</gene>
<sequence>MFMIISFVKNDDRFNAAKFRCVKASTSSREEYGDSAVGYVELKREGTVCILQYKVCPEHKVRTKNYSVCLIIDGQEERIMYF</sequence>
<name>A0AAV8V6S5_9CUCU</name>
<dbReference type="PANTHER" id="PTHR39953:SF1">
    <property type="entry name" value="RE54151P"/>
    <property type="match status" value="1"/>
</dbReference>
<dbReference type="Proteomes" id="UP001159042">
    <property type="component" value="Unassembled WGS sequence"/>
</dbReference>
<comment type="caution">
    <text evidence="1">The sequence shown here is derived from an EMBL/GenBank/DDBJ whole genome shotgun (WGS) entry which is preliminary data.</text>
</comment>
<evidence type="ECO:0000313" key="1">
    <source>
        <dbReference type="EMBL" id="KAJ8909807.1"/>
    </source>
</evidence>
<dbReference type="PANTHER" id="PTHR39953">
    <property type="entry name" value="RE54151P"/>
    <property type="match status" value="1"/>
</dbReference>
<reference evidence="1 2" key="1">
    <citation type="journal article" date="2023" name="Insect Mol. Biol.">
        <title>Genome sequencing provides insights into the evolution of gene families encoding plant cell wall-degrading enzymes in longhorned beetles.</title>
        <authorList>
            <person name="Shin N.R."/>
            <person name="Okamura Y."/>
            <person name="Kirsch R."/>
            <person name="Pauchet Y."/>
        </authorList>
    </citation>
    <scope>NUCLEOTIDE SEQUENCE [LARGE SCALE GENOMIC DNA]</scope>
    <source>
        <strain evidence="1">EAD_L_NR</strain>
    </source>
</reference>
<proteinExistence type="predicted"/>
<dbReference type="AlphaFoldDB" id="A0AAV8V6S5"/>
<protein>
    <submittedName>
        <fullName evidence="1">Uncharacterized protein</fullName>
    </submittedName>
</protein>
<dbReference type="EMBL" id="JANEYG010000405">
    <property type="protein sequence ID" value="KAJ8909807.1"/>
    <property type="molecule type" value="Genomic_DNA"/>
</dbReference>